<dbReference type="RefSeq" id="WP_105912019.1">
    <property type="nucleotide sequence ID" value="NZ_NXGH01000018.1"/>
</dbReference>
<dbReference type="AlphaFoldDB" id="A0A2S9SSP3"/>
<accession>A0A2S9SSP3</accession>
<dbReference type="Gene3D" id="3.30.70.100">
    <property type="match status" value="1"/>
</dbReference>
<evidence type="ECO:0000313" key="3">
    <source>
        <dbReference type="Proteomes" id="UP000238649"/>
    </source>
</evidence>
<dbReference type="Proteomes" id="UP000238649">
    <property type="component" value="Unassembled WGS sequence"/>
</dbReference>
<dbReference type="Pfam" id="PF00403">
    <property type="entry name" value="HMA"/>
    <property type="match status" value="1"/>
</dbReference>
<name>A0A2S9SSP3_9BACT</name>
<evidence type="ECO:0000259" key="1">
    <source>
        <dbReference type="Pfam" id="PF00403"/>
    </source>
</evidence>
<proteinExistence type="predicted"/>
<sequence>MKQVFEVHNVKCGGCANTLTKSLKDEFGSVEVDLSVNPRKITLDIEDNKIEDLKLKLRSLGYPLTNDELSGFEKATTTAKSFVSCAIGKIDVALNKKLD</sequence>
<protein>
    <submittedName>
        <fullName evidence="2">Heavy metal transporter</fullName>
    </submittedName>
</protein>
<dbReference type="SUPFAM" id="SSF55008">
    <property type="entry name" value="HMA, heavy metal-associated domain"/>
    <property type="match status" value="1"/>
</dbReference>
<comment type="caution">
    <text evidence="2">The sequence shown here is derived from an EMBL/GenBank/DDBJ whole genome shotgun (WGS) entry which is preliminary data.</text>
</comment>
<dbReference type="InterPro" id="IPR036163">
    <property type="entry name" value="HMA_dom_sf"/>
</dbReference>
<dbReference type="InterPro" id="IPR006121">
    <property type="entry name" value="HMA_dom"/>
</dbReference>
<evidence type="ECO:0000313" key="2">
    <source>
        <dbReference type="EMBL" id="PRM89586.1"/>
    </source>
</evidence>
<organism evidence="2 3">
    <name type="scientific">Aliarcobacter cryaerophilus</name>
    <dbReference type="NCBI Taxonomy" id="28198"/>
    <lineage>
        <taxon>Bacteria</taxon>
        <taxon>Pseudomonadati</taxon>
        <taxon>Campylobacterota</taxon>
        <taxon>Epsilonproteobacteria</taxon>
        <taxon>Campylobacterales</taxon>
        <taxon>Arcobacteraceae</taxon>
        <taxon>Aliarcobacter</taxon>
    </lineage>
</organism>
<dbReference type="OrthoDB" id="677920at2"/>
<dbReference type="GO" id="GO:0046872">
    <property type="term" value="F:metal ion binding"/>
    <property type="evidence" value="ECO:0007669"/>
    <property type="project" value="InterPro"/>
</dbReference>
<gene>
    <name evidence="2" type="ORF">CJ671_07105</name>
</gene>
<feature type="domain" description="HMA" evidence="1">
    <location>
        <begin position="4"/>
        <end position="62"/>
    </location>
</feature>
<dbReference type="EMBL" id="NXGH01000018">
    <property type="protein sequence ID" value="PRM89586.1"/>
    <property type="molecule type" value="Genomic_DNA"/>
</dbReference>
<reference evidence="2 3" key="1">
    <citation type="submission" date="2017-09" db="EMBL/GenBank/DDBJ databases">
        <title>Reassesment of A. cryaerophilus.</title>
        <authorList>
            <person name="Perez-Cataluna A."/>
            <person name="Collado L."/>
            <person name="Salgado O."/>
            <person name="Lefinanco V."/>
            <person name="Figueras M.J."/>
        </authorList>
    </citation>
    <scope>NUCLEOTIDE SEQUENCE [LARGE SCALE GENOMIC DNA]</scope>
    <source>
        <strain evidence="2 3">LMG 9871</strain>
    </source>
</reference>